<accession>A0A8E7B375</accession>
<name>A0A8E7B375_9EURY</name>
<dbReference type="KEGG" id="mrtj:KHC33_03985"/>
<proteinExistence type="predicted"/>
<evidence type="ECO:0000313" key="2">
    <source>
        <dbReference type="EMBL" id="QVV89688.1"/>
    </source>
</evidence>
<feature type="transmembrane region" description="Helical" evidence="1">
    <location>
        <begin position="31"/>
        <end position="54"/>
    </location>
</feature>
<gene>
    <name evidence="2" type="ORF">KHC33_03985</name>
</gene>
<evidence type="ECO:0008006" key="4">
    <source>
        <dbReference type="Google" id="ProtNLM"/>
    </source>
</evidence>
<keyword evidence="1" id="KW-0472">Membrane</keyword>
<feature type="transmembrane region" description="Helical" evidence="1">
    <location>
        <begin position="60"/>
        <end position="82"/>
    </location>
</feature>
<dbReference type="RefSeq" id="WP_214420478.1">
    <property type="nucleotide sequence ID" value="NZ_CP075546.1"/>
</dbReference>
<evidence type="ECO:0000313" key="3">
    <source>
        <dbReference type="Proteomes" id="UP000680656"/>
    </source>
</evidence>
<keyword evidence="3" id="KW-1185">Reference proteome</keyword>
<dbReference type="Proteomes" id="UP000680656">
    <property type="component" value="Chromosome"/>
</dbReference>
<evidence type="ECO:0000256" key="1">
    <source>
        <dbReference type="SAM" id="Phobius"/>
    </source>
</evidence>
<dbReference type="GeneID" id="65096315"/>
<dbReference type="AlphaFoldDB" id="A0A8E7B375"/>
<keyword evidence="1" id="KW-1133">Transmembrane helix</keyword>
<dbReference type="EMBL" id="CP075546">
    <property type="protein sequence ID" value="QVV89688.1"/>
    <property type="molecule type" value="Genomic_DNA"/>
</dbReference>
<protein>
    <recommendedName>
        <fullName evidence="4">DUF5668 domain-containing protein</fullName>
    </recommendedName>
</protein>
<organism evidence="2 3">
    <name type="scientific">Methanospirillum purgamenti</name>
    <dbReference type="NCBI Taxonomy" id="2834276"/>
    <lineage>
        <taxon>Archaea</taxon>
        <taxon>Methanobacteriati</taxon>
        <taxon>Methanobacteriota</taxon>
        <taxon>Stenosarchaea group</taxon>
        <taxon>Methanomicrobia</taxon>
        <taxon>Methanomicrobiales</taxon>
        <taxon>Methanospirillaceae</taxon>
        <taxon>Methanospirillum</taxon>
    </lineage>
</organism>
<sequence>MHVIIPGICPSGCNLYRSLIYLMEACSMMNYFRNVSIGVIVIGLFILSWGIVWLGNDLGFWHFTFPFWPVIVILTGITILLYELKKSVRED</sequence>
<keyword evidence="1" id="KW-0812">Transmembrane</keyword>
<reference evidence="2 3" key="1">
    <citation type="submission" date="2021-05" db="EMBL/GenBank/DDBJ databases">
        <title>A novel Methanospirillum isolate from a pyrite-forming mixed culture.</title>
        <authorList>
            <person name="Bunk B."/>
            <person name="Sproer C."/>
            <person name="Spring S."/>
            <person name="Pester M."/>
        </authorList>
    </citation>
    <scope>NUCLEOTIDE SEQUENCE [LARGE SCALE GENOMIC DNA]</scope>
    <source>
        <strain evidence="2 3">J.3.6.1-F.2.7.3</strain>
    </source>
</reference>